<proteinExistence type="inferred from homology"/>
<evidence type="ECO:0000256" key="3">
    <source>
        <dbReference type="ARBA" id="ARBA00022448"/>
    </source>
</evidence>
<evidence type="ECO:0000313" key="13">
    <source>
        <dbReference type="EMBL" id="MXQ73386.1"/>
    </source>
</evidence>
<dbReference type="EMBL" id="WUUQ01000002">
    <property type="protein sequence ID" value="MXQ73386.1"/>
    <property type="molecule type" value="Genomic_DNA"/>
</dbReference>
<dbReference type="SUPFAM" id="SSF144083">
    <property type="entry name" value="Magnesium transport protein CorA, transmembrane region"/>
    <property type="match status" value="1"/>
</dbReference>
<dbReference type="GO" id="GO:0050897">
    <property type="term" value="F:cobalt ion binding"/>
    <property type="evidence" value="ECO:0007669"/>
    <property type="project" value="TreeGrafter"/>
</dbReference>
<reference evidence="13 14" key="2">
    <citation type="submission" date="2020-01" db="EMBL/GenBank/DDBJ databases">
        <title>Clostridiaceae sp. nov. isolated from the gut of human by culturomics.</title>
        <authorList>
            <person name="Chang Y."/>
        </authorList>
    </citation>
    <scope>NUCLEOTIDE SEQUENCE [LARGE SCALE GENOMIC DNA]</scope>
    <source>
        <strain evidence="13 14">DONG20-135</strain>
    </source>
</reference>
<evidence type="ECO:0000256" key="8">
    <source>
        <dbReference type="ARBA" id="ARBA00023065"/>
    </source>
</evidence>
<dbReference type="InterPro" id="IPR045863">
    <property type="entry name" value="CorA_TM1_TM2"/>
</dbReference>
<accession>A0A6N8U5A8</accession>
<dbReference type="PANTHER" id="PTHR46494">
    <property type="entry name" value="CORA FAMILY METAL ION TRANSPORTER (EUROFUNG)"/>
    <property type="match status" value="1"/>
</dbReference>
<evidence type="ECO:0008006" key="15">
    <source>
        <dbReference type="Google" id="ProtNLM"/>
    </source>
</evidence>
<feature type="transmembrane region" description="Helical" evidence="12">
    <location>
        <begin position="280"/>
        <end position="300"/>
    </location>
</feature>
<dbReference type="CDD" id="cd12826">
    <property type="entry name" value="EcCorA_ZntB-like_u1"/>
    <property type="match status" value="1"/>
</dbReference>
<dbReference type="AlphaFoldDB" id="A0A6N8U5A8"/>
<keyword evidence="9 12" id="KW-0472">Membrane</keyword>
<keyword evidence="14" id="KW-1185">Reference proteome</keyword>
<evidence type="ECO:0000256" key="2">
    <source>
        <dbReference type="ARBA" id="ARBA00009765"/>
    </source>
</evidence>
<dbReference type="InterPro" id="IPR045861">
    <property type="entry name" value="CorA_cytoplasmic_dom"/>
</dbReference>
<dbReference type="PANTHER" id="PTHR46494:SF1">
    <property type="entry name" value="CORA FAMILY METAL ION TRANSPORTER (EUROFUNG)"/>
    <property type="match status" value="1"/>
</dbReference>
<comment type="similarity">
    <text evidence="2">Belongs to the CorA metal ion transporter (MIT) (TC 1.A.35) family.</text>
</comment>
<dbReference type="Gene3D" id="1.20.58.340">
    <property type="entry name" value="Magnesium transport protein CorA, transmembrane region"/>
    <property type="match status" value="2"/>
</dbReference>
<evidence type="ECO:0000256" key="4">
    <source>
        <dbReference type="ARBA" id="ARBA00022475"/>
    </source>
</evidence>
<keyword evidence="5 12" id="KW-0812">Transmembrane</keyword>
<dbReference type="SUPFAM" id="SSF143865">
    <property type="entry name" value="CorA soluble domain-like"/>
    <property type="match status" value="1"/>
</dbReference>
<evidence type="ECO:0000256" key="10">
    <source>
        <dbReference type="ARBA" id="ARBA00034269"/>
    </source>
</evidence>
<evidence type="ECO:0000256" key="6">
    <source>
        <dbReference type="ARBA" id="ARBA00022842"/>
    </source>
</evidence>
<comment type="catalytic activity">
    <reaction evidence="10">
        <text>Mg(2+)(in) = Mg(2+)(out)</text>
        <dbReference type="Rhea" id="RHEA:29827"/>
        <dbReference type="ChEBI" id="CHEBI:18420"/>
    </reaction>
</comment>
<sequence length="306" mass="36227">MFYQIEDALHPIDAAACEPSRLTVGILTPAELKQQNEHFHFHQQTIEEAMHPRNNHIDLYENYDFGTICFHNTRGNGEVKDFQAAFYIRRNQLIISSEDIGRVLVAIREVTGRIPLKSLTLEKLIYALFEKLISKDFSLLQEINEQIERIEEDIMNDRNVSFHQEIAPLRKTLLLFENHYSHLIEMGSDLQENENEVFTEENLRYFHMMTDRVSRLFNQTRMLREYMTQVREAYQAQTDNHLNQIMKLFTVITTIFLPLTLIVGWYGMNFTNMPELTWKYGYLAVIILSVVVVGFCFYYFKKKNLF</sequence>
<dbReference type="InterPro" id="IPR002523">
    <property type="entry name" value="MgTranspt_CorA/ZnTranspt_ZntB"/>
</dbReference>
<dbReference type="Pfam" id="PF01544">
    <property type="entry name" value="CorA"/>
    <property type="match status" value="1"/>
</dbReference>
<dbReference type="Gene3D" id="3.30.460.20">
    <property type="entry name" value="CorA soluble domain-like"/>
    <property type="match status" value="1"/>
</dbReference>
<evidence type="ECO:0000256" key="12">
    <source>
        <dbReference type="SAM" id="Phobius"/>
    </source>
</evidence>
<protein>
    <recommendedName>
        <fullName evidence="15">Magnesium transporter</fullName>
    </recommendedName>
</protein>
<keyword evidence="6" id="KW-0460">Magnesium</keyword>
<dbReference type="FunFam" id="1.20.58.340:FF:000004">
    <property type="entry name" value="Magnesium transport protein CorA"/>
    <property type="match status" value="1"/>
</dbReference>
<evidence type="ECO:0000256" key="5">
    <source>
        <dbReference type="ARBA" id="ARBA00022692"/>
    </source>
</evidence>
<keyword evidence="8" id="KW-0406">Ion transport</keyword>
<evidence type="ECO:0000256" key="1">
    <source>
        <dbReference type="ARBA" id="ARBA00004651"/>
    </source>
</evidence>
<evidence type="ECO:0000313" key="14">
    <source>
        <dbReference type="Proteomes" id="UP000434036"/>
    </source>
</evidence>
<dbReference type="RefSeq" id="WP_160624843.1">
    <property type="nucleotide sequence ID" value="NZ_WUUQ01000002.1"/>
</dbReference>
<keyword evidence="4" id="KW-1003">Cell membrane</keyword>
<gene>
    <name evidence="13" type="ORF">GSF08_05515</name>
</gene>
<comment type="function">
    <text evidence="11">Mediates influx of magnesium ions. Alternates between open and closed states. Activated by low cytoplasmic Mg(2+) levels. Inactive when cytoplasmic Mg(2+) levels are high.</text>
</comment>
<keyword evidence="7 12" id="KW-1133">Transmembrane helix</keyword>
<dbReference type="GO" id="GO:0015087">
    <property type="term" value="F:cobalt ion transmembrane transporter activity"/>
    <property type="evidence" value="ECO:0007669"/>
    <property type="project" value="TreeGrafter"/>
</dbReference>
<keyword evidence="3" id="KW-0813">Transport</keyword>
<comment type="caution">
    <text evidence="13">The sequence shown here is derived from an EMBL/GenBank/DDBJ whole genome shotgun (WGS) entry which is preliminary data.</text>
</comment>
<dbReference type="GO" id="GO:0000287">
    <property type="term" value="F:magnesium ion binding"/>
    <property type="evidence" value="ECO:0007669"/>
    <property type="project" value="TreeGrafter"/>
</dbReference>
<evidence type="ECO:0000256" key="11">
    <source>
        <dbReference type="ARBA" id="ARBA00045497"/>
    </source>
</evidence>
<reference evidence="13 14" key="1">
    <citation type="submission" date="2019-12" db="EMBL/GenBank/DDBJ databases">
        <authorList>
            <person name="Yang R."/>
        </authorList>
    </citation>
    <scope>NUCLEOTIDE SEQUENCE [LARGE SCALE GENOMIC DNA]</scope>
    <source>
        <strain evidence="13 14">DONG20-135</strain>
    </source>
</reference>
<name>A0A6N8U5A8_9FIRM</name>
<organism evidence="13 14">
    <name type="scientific">Copranaerobaculum intestinale</name>
    <dbReference type="NCBI Taxonomy" id="2692629"/>
    <lineage>
        <taxon>Bacteria</taxon>
        <taxon>Bacillati</taxon>
        <taxon>Bacillota</taxon>
        <taxon>Erysipelotrichia</taxon>
        <taxon>Erysipelotrichales</taxon>
        <taxon>Erysipelotrichaceae</taxon>
        <taxon>Copranaerobaculum</taxon>
    </lineage>
</organism>
<evidence type="ECO:0000256" key="7">
    <source>
        <dbReference type="ARBA" id="ARBA00022989"/>
    </source>
</evidence>
<dbReference type="GO" id="GO:0015095">
    <property type="term" value="F:magnesium ion transmembrane transporter activity"/>
    <property type="evidence" value="ECO:0007669"/>
    <property type="project" value="TreeGrafter"/>
</dbReference>
<evidence type="ECO:0000256" key="9">
    <source>
        <dbReference type="ARBA" id="ARBA00023136"/>
    </source>
</evidence>
<dbReference type="Proteomes" id="UP000434036">
    <property type="component" value="Unassembled WGS sequence"/>
</dbReference>
<comment type="subcellular location">
    <subcellularLocation>
        <location evidence="1">Cell membrane</location>
        <topology evidence="1">Multi-pass membrane protein</topology>
    </subcellularLocation>
</comment>
<feature type="transmembrane region" description="Helical" evidence="12">
    <location>
        <begin position="248"/>
        <end position="268"/>
    </location>
</feature>
<dbReference type="GO" id="GO:0005886">
    <property type="term" value="C:plasma membrane"/>
    <property type="evidence" value="ECO:0007669"/>
    <property type="project" value="UniProtKB-SubCell"/>
</dbReference>